<name>A0YAL7_9GAMM</name>
<dbReference type="AlphaFoldDB" id="A0YAL7"/>
<gene>
    <name evidence="1" type="ORF">GP2143_17986</name>
</gene>
<sequence length="189" mass="21084">MPLPILEDREHIHTRTITINAFRRKDGLMDVEGCIIDVKPFPHQLMDTSREAGEPVHNLSIRITLDDSLTVRDAVASMDQGAHNMCPQAEPNFSNIIGLQIGPGWNKKIKAAMSPGLGCTHIIEMLAQMASGAMQANWSRRPGENFEEPTEVRREMGPGMLNSCYPYRESSPWVKKHFPSSYIAAISVD</sequence>
<accession>A0YAL7</accession>
<dbReference type="STRING" id="247633.GP2143_17986"/>
<dbReference type="InterPro" id="IPR021312">
    <property type="entry name" value="DUF2889"/>
</dbReference>
<comment type="caution">
    <text evidence="1">The sequence shown here is derived from an EMBL/GenBank/DDBJ whole genome shotgun (WGS) entry which is preliminary data.</text>
</comment>
<dbReference type="Proteomes" id="UP000004931">
    <property type="component" value="Unassembled WGS sequence"/>
</dbReference>
<evidence type="ECO:0008006" key="3">
    <source>
        <dbReference type="Google" id="ProtNLM"/>
    </source>
</evidence>
<dbReference type="Pfam" id="PF11136">
    <property type="entry name" value="DUF2889"/>
    <property type="match status" value="1"/>
</dbReference>
<evidence type="ECO:0000313" key="1">
    <source>
        <dbReference type="EMBL" id="EAW33171.1"/>
    </source>
</evidence>
<dbReference type="eggNOG" id="ENOG5030717">
    <property type="taxonomic scope" value="Bacteria"/>
</dbReference>
<dbReference type="EMBL" id="AAVT01000001">
    <property type="protein sequence ID" value="EAW33171.1"/>
    <property type="molecule type" value="Genomic_DNA"/>
</dbReference>
<reference evidence="1 2" key="1">
    <citation type="journal article" date="2010" name="J. Bacteriol.">
        <title>Genome sequence of the oligotrophic marine Gammaproteobacterium HTCC2143, isolated from the Oregon Coast.</title>
        <authorList>
            <person name="Oh H.M."/>
            <person name="Kang I."/>
            <person name="Ferriera S."/>
            <person name="Giovannoni S.J."/>
            <person name="Cho J.C."/>
        </authorList>
    </citation>
    <scope>NUCLEOTIDE SEQUENCE [LARGE SCALE GENOMIC DNA]</scope>
    <source>
        <strain evidence="1 2">HTCC2143</strain>
    </source>
</reference>
<organism evidence="1 2">
    <name type="scientific">marine gamma proteobacterium HTCC2143</name>
    <dbReference type="NCBI Taxonomy" id="247633"/>
    <lineage>
        <taxon>Bacteria</taxon>
        <taxon>Pseudomonadati</taxon>
        <taxon>Pseudomonadota</taxon>
        <taxon>Gammaproteobacteria</taxon>
        <taxon>Cellvibrionales</taxon>
        <taxon>Spongiibacteraceae</taxon>
        <taxon>BD1-7 clade</taxon>
    </lineage>
</organism>
<protein>
    <recommendedName>
        <fullName evidence="3">DUF2889 domain-containing protein</fullName>
    </recommendedName>
</protein>
<proteinExistence type="predicted"/>
<keyword evidence="2" id="KW-1185">Reference proteome</keyword>
<evidence type="ECO:0000313" key="2">
    <source>
        <dbReference type="Proteomes" id="UP000004931"/>
    </source>
</evidence>